<accession>C0E3T4</accession>
<evidence type="ECO:0000313" key="1">
    <source>
        <dbReference type="EMBL" id="EEG26827.1"/>
    </source>
</evidence>
<evidence type="ECO:0000313" key="2">
    <source>
        <dbReference type="Proteomes" id="UP000006247"/>
    </source>
</evidence>
<sequence length="62" mass="7114">MKLLSSFGFSQQLNKPSDLSPILFHDPHTLQPSLAHFHLQHIKEPKHIPLLYLYEGIPWAGV</sequence>
<proteinExistence type="predicted"/>
<reference evidence="1 2" key="1">
    <citation type="submission" date="2009-01" db="EMBL/GenBank/DDBJ databases">
        <authorList>
            <person name="Fulton L."/>
            <person name="Clifton S."/>
            <person name="Chinwalla A.T."/>
            <person name="Mitreva M."/>
            <person name="Sodergren E."/>
            <person name="Weinstock G."/>
            <person name="Clifton S."/>
            <person name="Dooling D.J."/>
            <person name="Fulton B."/>
            <person name="Minx P."/>
            <person name="Pepin K.H."/>
            <person name="Johnson M."/>
            <person name="Bhonagiri V."/>
            <person name="Nash W.E."/>
            <person name="Mardis E.R."/>
            <person name="Wilson R.K."/>
        </authorList>
    </citation>
    <scope>NUCLEOTIDE SEQUENCE [LARGE SCALE GENOMIC DNA]</scope>
    <source>
        <strain evidence="1 2">ATCC 33806</strain>
    </source>
</reference>
<name>C0E3T4_9CORY</name>
<dbReference type="Proteomes" id="UP000006247">
    <property type="component" value="Unassembled WGS sequence"/>
</dbReference>
<organism evidence="1 2">
    <name type="scientific">Corynebacterium matruchotii ATCC 33806</name>
    <dbReference type="NCBI Taxonomy" id="566549"/>
    <lineage>
        <taxon>Bacteria</taxon>
        <taxon>Bacillati</taxon>
        <taxon>Actinomycetota</taxon>
        <taxon>Actinomycetes</taxon>
        <taxon>Mycobacteriales</taxon>
        <taxon>Corynebacteriaceae</taxon>
        <taxon>Corynebacterium</taxon>
    </lineage>
</organism>
<gene>
    <name evidence="1" type="ORF">CORMATOL_01650</name>
</gene>
<dbReference type="EMBL" id="ACEB01000022">
    <property type="protein sequence ID" value="EEG26827.1"/>
    <property type="molecule type" value="Genomic_DNA"/>
</dbReference>
<protein>
    <submittedName>
        <fullName evidence="1">Uncharacterized protein</fullName>
    </submittedName>
</protein>
<dbReference type="AlphaFoldDB" id="C0E3T4"/>
<dbReference type="HOGENOM" id="CLU_2896467_0_0_11"/>
<comment type="caution">
    <text evidence="1">The sequence shown here is derived from an EMBL/GenBank/DDBJ whole genome shotgun (WGS) entry which is preliminary data.</text>
</comment>